<dbReference type="PATRIC" id="fig|1566026.4.peg.888"/>
<feature type="domain" description="Methyltransferase type 11" evidence="1">
    <location>
        <begin position="55"/>
        <end position="154"/>
    </location>
</feature>
<keyword evidence="3" id="KW-1185">Reference proteome</keyword>
<dbReference type="CDD" id="cd02440">
    <property type="entry name" value="AdoMet_MTases"/>
    <property type="match status" value="1"/>
</dbReference>
<dbReference type="PANTHER" id="PTHR43591">
    <property type="entry name" value="METHYLTRANSFERASE"/>
    <property type="match status" value="1"/>
</dbReference>
<evidence type="ECO:0000313" key="3">
    <source>
        <dbReference type="Proteomes" id="UP000036908"/>
    </source>
</evidence>
<evidence type="ECO:0000313" key="2">
    <source>
        <dbReference type="EMBL" id="KOF02326.1"/>
    </source>
</evidence>
<dbReference type="SUPFAM" id="SSF53335">
    <property type="entry name" value="S-adenosyl-L-methionine-dependent methyltransferases"/>
    <property type="match status" value="1"/>
</dbReference>
<proteinExistence type="predicted"/>
<organism evidence="2 3">
    <name type="scientific">Roseivirga seohaensis subsp. aquiponti</name>
    <dbReference type="NCBI Taxonomy" id="1566026"/>
    <lineage>
        <taxon>Bacteria</taxon>
        <taxon>Pseudomonadati</taxon>
        <taxon>Bacteroidota</taxon>
        <taxon>Cytophagia</taxon>
        <taxon>Cytophagales</taxon>
        <taxon>Roseivirgaceae</taxon>
        <taxon>Roseivirga</taxon>
    </lineage>
</organism>
<accession>A0A0L8AJB2</accession>
<gene>
    <name evidence="2" type="ORF">OB69_12955</name>
</gene>
<dbReference type="GO" id="GO:0008757">
    <property type="term" value="F:S-adenosylmethionine-dependent methyltransferase activity"/>
    <property type="evidence" value="ECO:0007669"/>
    <property type="project" value="InterPro"/>
</dbReference>
<dbReference type="Proteomes" id="UP000036908">
    <property type="component" value="Unassembled WGS sequence"/>
</dbReference>
<comment type="caution">
    <text evidence="2">The sequence shown here is derived from an EMBL/GenBank/DDBJ whole genome shotgun (WGS) entry which is preliminary data.</text>
</comment>
<dbReference type="Gene3D" id="3.40.50.150">
    <property type="entry name" value="Vaccinia Virus protein VP39"/>
    <property type="match status" value="1"/>
</dbReference>
<dbReference type="InterPro" id="IPR029063">
    <property type="entry name" value="SAM-dependent_MTases_sf"/>
</dbReference>
<dbReference type="InterPro" id="IPR013216">
    <property type="entry name" value="Methyltransf_11"/>
</dbReference>
<dbReference type="AlphaFoldDB" id="A0A0L8AJB2"/>
<dbReference type="EMBL" id="JSVA01000014">
    <property type="protein sequence ID" value="KOF02326.1"/>
    <property type="molecule type" value="Genomic_DNA"/>
</dbReference>
<dbReference type="Pfam" id="PF08241">
    <property type="entry name" value="Methyltransf_11"/>
    <property type="match status" value="1"/>
</dbReference>
<protein>
    <recommendedName>
        <fullName evidence="1">Methyltransferase type 11 domain-containing protein</fullName>
    </recommendedName>
</protein>
<reference evidence="3" key="1">
    <citation type="submission" date="2014-11" db="EMBL/GenBank/DDBJ databases">
        <title>Genome sequencing of Roseivirga sp. D-25.</title>
        <authorList>
            <person name="Selvaratnam C."/>
            <person name="Thevarajoo S."/>
            <person name="Goh K.M."/>
            <person name="Eee R."/>
            <person name="Chan K.-G."/>
            <person name="Chong C.S."/>
        </authorList>
    </citation>
    <scope>NUCLEOTIDE SEQUENCE [LARGE SCALE GENOMIC DNA]</scope>
    <source>
        <strain evidence="3">D-25</strain>
    </source>
</reference>
<dbReference type="PANTHER" id="PTHR43591:SF24">
    <property type="entry name" value="2-METHOXY-6-POLYPRENYL-1,4-BENZOQUINOL METHYLASE, MITOCHONDRIAL"/>
    <property type="match status" value="1"/>
</dbReference>
<name>A0A0L8AJB2_9BACT</name>
<sequence>MENLSPEQLIEIENQLSCPNGQFGIDIGQNMYSTNLGMITSSINALAIASGNKVLEIGHGNCHHLPIILEQAENIQFYGLEISETMKTEAELKNKEHLKPQRVEFTRYDGISIPFPENSFDKVMTANTIYFWKKPLQFLEEIYRVMKPNGTFVIAFAQKDFMKDLPFVKEKFQLYNNQDLSDLVSKSNFKLISIDDKTENVIGTANELINRNYAVAVLEK</sequence>
<evidence type="ECO:0000259" key="1">
    <source>
        <dbReference type="Pfam" id="PF08241"/>
    </source>
</evidence>